<organism evidence="1 2">
    <name type="scientific">Vagococcus hydrophili</name>
    <dbReference type="NCBI Taxonomy" id="2714947"/>
    <lineage>
        <taxon>Bacteria</taxon>
        <taxon>Bacillati</taxon>
        <taxon>Bacillota</taxon>
        <taxon>Bacilli</taxon>
        <taxon>Lactobacillales</taxon>
        <taxon>Enterococcaceae</taxon>
        <taxon>Vagococcus</taxon>
    </lineage>
</organism>
<protein>
    <submittedName>
        <fullName evidence="1">Uncharacterized protein</fullName>
    </submittedName>
</protein>
<accession>A0A6G8ASC7</accession>
<keyword evidence="2" id="KW-1185">Reference proteome</keyword>
<dbReference type="RefSeq" id="WP_166034066.1">
    <property type="nucleotide sequence ID" value="NZ_CP049887.1"/>
</dbReference>
<evidence type="ECO:0000313" key="2">
    <source>
        <dbReference type="Proteomes" id="UP000501747"/>
    </source>
</evidence>
<name>A0A6G8ASC7_9ENTE</name>
<reference evidence="1 2" key="1">
    <citation type="submission" date="2020-03" db="EMBL/GenBank/DDBJ databases">
        <title>Vagococcus sp. nov., isolated from beetles.</title>
        <authorList>
            <person name="Hyun D.-W."/>
            <person name="Bae J.-W."/>
        </authorList>
    </citation>
    <scope>NUCLEOTIDE SEQUENCE [LARGE SCALE GENOMIC DNA]</scope>
    <source>
        <strain evidence="1 2">HDW17B</strain>
    </source>
</reference>
<dbReference type="Proteomes" id="UP000501747">
    <property type="component" value="Chromosome"/>
</dbReference>
<dbReference type="KEGG" id="vhy:G7082_04795"/>
<dbReference type="EMBL" id="CP049887">
    <property type="protein sequence ID" value="QIL47897.1"/>
    <property type="molecule type" value="Genomic_DNA"/>
</dbReference>
<sequence>MSERKVTMINNCLPINSINQEFNEGPIATEKMINVPKRELKNIKADITFPDELEIKKRKD</sequence>
<gene>
    <name evidence="1" type="ORF">G7082_04795</name>
</gene>
<proteinExistence type="predicted"/>
<dbReference type="AlphaFoldDB" id="A0A6G8ASC7"/>
<evidence type="ECO:0000313" key="1">
    <source>
        <dbReference type="EMBL" id="QIL47897.1"/>
    </source>
</evidence>